<dbReference type="InterPro" id="IPR013958">
    <property type="entry name" value="DASH_Dad1"/>
</dbReference>
<feature type="compositionally biased region" description="Basic and acidic residues" evidence="17">
    <location>
        <begin position="79"/>
        <end position="90"/>
    </location>
</feature>
<evidence type="ECO:0000256" key="8">
    <source>
        <dbReference type="ARBA" id="ARBA00022618"/>
    </source>
</evidence>
<dbReference type="Proteomes" id="UP000799441">
    <property type="component" value="Unassembled WGS sequence"/>
</dbReference>
<feature type="region of interest" description="Disordered" evidence="17">
    <location>
        <begin position="69"/>
        <end position="90"/>
    </location>
</feature>
<gene>
    <name evidence="18" type="ORF">K431DRAFT_314350</name>
</gene>
<keyword evidence="7" id="KW-0963">Cytoplasm</keyword>
<dbReference type="AlphaFoldDB" id="A0A9P4UNL1"/>
<evidence type="ECO:0000256" key="2">
    <source>
        <dbReference type="ARBA" id="ARBA00004186"/>
    </source>
</evidence>
<evidence type="ECO:0000256" key="16">
    <source>
        <dbReference type="ARBA" id="ARBA00030566"/>
    </source>
</evidence>
<dbReference type="GO" id="GO:0051301">
    <property type="term" value="P:cell division"/>
    <property type="evidence" value="ECO:0007669"/>
    <property type="project" value="UniProtKB-KW"/>
</dbReference>
<evidence type="ECO:0000256" key="15">
    <source>
        <dbReference type="ARBA" id="ARBA00023328"/>
    </source>
</evidence>
<evidence type="ECO:0000256" key="10">
    <source>
        <dbReference type="ARBA" id="ARBA00022776"/>
    </source>
</evidence>
<evidence type="ECO:0000256" key="13">
    <source>
        <dbReference type="ARBA" id="ARBA00023242"/>
    </source>
</evidence>
<evidence type="ECO:0000256" key="14">
    <source>
        <dbReference type="ARBA" id="ARBA00023306"/>
    </source>
</evidence>
<evidence type="ECO:0000256" key="1">
    <source>
        <dbReference type="ARBA" id="ARBA00004123"/>
    </source>
</evidence>
<dbReference type="OrthoDB" id="5566853at2759"/>
<evidence type="ECO:0000256" key="9">
    <source>
        <dbReference type="ARBA" id="ARBA00022701"/>
    </source>
</evidence>
<keyword evidence="10" id="KW-0498">Mitosis</keyword>
<dbReference type="GO" id="GO:0005876">
    <property type="term" value="C:spindle microtubule"/>
    <property type="evidence" value="ECO:0007669"/>
    <property type="project" value="TreeGrafter"/>
</dbReference>
<dbReference type="GO" id="GO:0042729">
    <property type="term" value="C:DASH complex"/>
    <property type="evidence" value="ECO:0007669"/>
    <property type="project" value="InterPro"/>
</dbReference>
<name>A0A9P4UNL1_9PEZI</name>
<evidence type="ECO:0000256" key="11">
    <source>
        <dbReference type="ARBA" id="ARBA00022838"/>
    </source>
</evidence>
<comment type="caution">
    <text evidence="18">The sequence shown here is derived from an EMBL/GenBank/DDBJ whole genome shotgun (WGS) entry which is preliminary data.</text>
</comment>
<evidence type="ECO:0000256" key="6">
    <source>
        <dbReference type="ARBA" id="ARBA00022454"/>
    </source>
</evidence>
<keyword evidence="19" id="KW-1185">Reference proteome</keyword>
<dbReference type="GO" id="GO:0044732">
    <property type="term" value="C:mitotic spindle pole body"/>
    <property type="evidence" value="ECO:0007669"/>
    <property type="project" value="TreeGrafter"/>
</dbReference>
<evidence type="ECO:0000256" key="7">
    <source>
        <dbReference type="ARBA" id="ARBA00022490"/>
    </source>
</evidence>
<sequence>MASNRASAEKSFFEQQRELLIQDVASSLENVLQNMNKLNRGLEGIIAVGNEFGHVEGLWSQFENVMAKQPEIDQQNSKEGQEATAEGRNR</sequence>
<keyword evidence="11" id="KW-0995">Kinetochore</keyword>
<evidence type="ECO:0000256" key="12">
    <source>
        <dbReference type="ARBA" id="ARBA00023212"/>
    </source>
</evidence>
<comment type="subcellular location">
    <subcellularLocation>
        <location evidence="3">Chromosome</location>
        <location evidence="3">Centromere</location>
        <location evidence="3">Kinetochore</location>
    </subcellularLocation>
    <subcellularLocation>
        <location evidence="2">Cytoplasm</location>
        <location evidence="2">Cytoskeleton</location>
        <location evidence="2">Spindle</location>
    </subcellularLocation>
    <subcellularLocation>
        <location evidence="1">Nucleus</location>
    </subcellularLocation>
</comment>
<protein>
    <recommendedName>
        <fullName evidence="5">DASH complex subunit DAD1</fullName>
    </recommendedName>
    <alternativeName>
        <fullName evidence="16">Outer kinetochore protein DAD1</fullName>
    </alternativeName>
</protein>
<comment type="similarity">
    <text evidence="4">Belongs to the DASH complex DAD1 family.</text>
</comment>
<evidence type="ECO:0000256" key="3">
    <source>
        <dbReference type="ARBA" id="ARBA00004629"/>
    </source>
</evidence>
<keyword evidence="6" id="KW-0158">Chromosome</keyword>
<evidence type="ECO:0000313" key="19">
    <source>
        <dbReference type="Proteomes" id="UP000799441"/>
    </source>
</evidence>
<keyword evidence="12" id="KW-0206">Cytoskeleton</keyword>
<keyword evidence="15" id="KW-0137">Centromere</keyword>
<dbReference type="GO" id="GO:0072686">
    <property type="term" value="C:mitotic spindle"/>
    <property type="evidence" value="ECO:0007669"/>
    <property type="project" value="InterPro"/>
</dbReference>
<dbReference type="PANTHER" id="PTHR28025:SF1">
    <property type="entry name" value="DASH COMPLEX SUBUNIT DAD1"/>
    <property type="match status" value="1"/>
</dbReference>
<keyword evidence="9" id="KW-0493">Microtubule</keyword>
<dbReference type="PANTHER" id="PTHR28025">
    <property type="entry name" value="DASH COMPLEX SUBUNIT DAD1"/>
    <property type="match status" value="1"/>
</dbReference>
<reference evidence="18" key="1">
    <citation type="journal article" date="2020" name="Stud. Mycol.">
        <title>101 Dothideomycetes genomes: a test case for predicting lifestyles and emergence of pathogens.</title>
        <authorList>
            <person name="Haridas S."/>
            <person name="Albert R."/>
            <person name="Binder M."/>
            <person name="Bloem J."/>
            <person name="Labutti K."/>
            <person name="Salamov A."/>
            <person name="Andreopoulos B."/>
            <person name="Baker S."/>
            <person name="Barry K."/>
            <person name="Bills G."/>
            <person name="Bluhm B."/>
            <person name="Cannon C."/>
            <person name="Castanera R."/>
            <person name="Culley D."/>
            <person name="Daum C."/>
            <person name="Ezra D."/>
            <person name="Gonzalez J."/>
            <person name="Henrissat B."/>
            <person name="Kuo A."/>
            <person name="Liang C."/>
            <person name="Lipzen A."/>
            <person name="Lutzoni F."/>
            <person name="Magnuson J."/>
            <person name="Mondo S."/>
            <person name="Nolan M."/>
            <person name="Ohm R."/>
            <person name="Pangilinan J."/>
            <person name="Park H.-J."/>
            <person name="Ramirez L."/>
            <person name="Alfaro M."/>
            <person name="Sun H."/>
            <person name="Tritt A."/>
            <person name="Yoshinaga Y."/>
            <person name="Zwiers L.-H."/>
            <person name="Turgeon B."/>
            <person name="Goodwin S."/>
            <person name="Spatafora J."/>
            <person name="Crous P."/>
            <person name="Grigoriev I."/>
        </authorList>
    </citation>
    <scope>NUCLEOTIDE SEQUENCE</scope>
    <source>
        <strain evidence="18">CBS 116435</strain>
    </source>
</reference>
<keyword evidence="8" id="KW-0132">Cell division</keyword>
<keyword evidence="14" id="KW-0131">Cell cycle</keyword>
<dbReference type="Pfam" id="PF08649">
    <property type="entry name" value="DASH_Dad1"/>
    <property type="match status" value="1"/>
</dbReference>
<accession>A0A9P4UNL1</accession>
<dbReference type="GO" id="GO:0051010">
    <property type="term" value="F:microtubule plus-end binding"/>
    <property type="evidence" value="ECO:0007669"/>
    <property type="project" value="TreeGrafter"/>
</dbReference>
<organism evidence="18 19">
    <name type="scientific">Polychaeton citri CBS 116435</name>
    <dbReference type="NCBI Taxonomy" id="1314669"/>
    <lineage>
        <taxon>Eukaryota</taxon>
        <taxon>Fungi</taxon>
        <taxon>Dikarya</taxon>
        <taxon>Ascomycota</taxon>
        <taxon>Pezizomycotina</taxon>
        <taxon>Dothideomycetes</taxon>
        <taxon>Dothideomycetidae</taxon>
        <taxon>Capnodiales</taxon>
        <taxon>Capnodiaceae</taxon>
        <taxon>Polychaeton</taxon>
    </lineage>
</organism>
<keyword evidence="13" id="KW-0539">Nucleus</keyword>
<evidence type="ECO:0000256" key="4">
    <source>
        <dbReference type="ARBA" id="ARBA00010146"/>
    </source>
</evidence>
<evidence type="ECO:0000256" key="5">
    <source>
        <dbReference type="ARBA" id="ARBA00020261"/>
    </source>
</evidence>
<dbReference type="EMBL" id="MU003815">
    <property type="protein sequence ID" value="KAF2719115.1"/>
    <property type="molecule type" value="Genomic_DNA"/>
</dbReference>
<proteinExistence type="inferred from homology"/>
<evidence type="ECO:0000256" key="17">
    <source>
        <dbReference type="SAM" id="MobiDB-lite"/>
    </source>
</evidence>
<evidence type="ECO:0000313" key="18">
    <source>
        <dbReference type="EMBL" id="KAF2719115.1"/>
    </source>
</evidence>